<proteinExistence type="predicted"/>
<dbReference type="PANTHER" id="PTHR14614">
    <property type="entry name" value="HEPATOCELLULAR CARCINOMA-ASSOCIATED ANTIGEN"/>
    <property type="match status" value="1"/>
</dbReference>
<evidence type="ECO:0000256" key="1">
    <source>
        <dbReference type="SAM" id="MobiDB-lite"/>
    </source>
</evidence>
<dbReference type="Gene3D" id="3.40.50.150">
    <property type="entry name" value="Vaccinia Virus protein VP39"/>
    <property type="match status" value="1"/>
</dbReference>
<gene>
    <name evidence="2" type="ORF">Plec18167_006909</name>
</gene>
<accession>A0ABR3X838</accession>
<feature type="compositionally biased region" description="Basic and acidic residues" evidence="1">
    <location>
        <begin position="328"/>
        <end position="338"/>
    </location>
</feature>
<organism evidence="2 3">
    <name type="scientific">Paecilomyces lecythidis</name>
    <dbReference type="NCBI Taxonomy" id="3004212"/>
    <lineage>
        <taxon>Eukaryota</taxon>
        <taxon>Fungi</taxon>
        <taxon>Dikarya</taxon>
        <taxon>Ascomycota</taxon>
        <taxon>Pezizomycotina</taxon>
        <taxon>Eurotiomycetes</taxon>
        <taxon>Eurotiomycetidae</taxon>
        <taxon>Eurotiales</taxon>
        <taxon>Thermoascaceae</taxon>
        <taxon>Paecilomyces</taxon>
    </lineage>
</organism>
<evidence type="ECO:0000313" key="3">
    <source>
        <dbReference type="Proteomes" id="UP001583193"/>
    </source>
</evidence>
<feature type="region of interest" description="Disordered" evidence="1">
    <location>
        <begin position="1"/>
        <end position="36"/>
    </location>
</feature>
<name>A0ABR3X838_9EURO</name>
<dbReference type="InterPro" id="IPR019410">
    <property type="entry name" value="Methyltransf_16"/>
</dbReference>
<dbReference type="PANTHER" id="PTHR14614:SF104">
    <property type="entry name" value="N-METHYLTRANSFERASE, PUTATIVE (AFU_ORTHOLOGUE AFUA_1G17750)-RELATED"/>
    <property type="match status" value="1"/>
</dbReference>
<dbReference type="Pfam" id="PF10294">
    <property type="entry name" value="Methyltransf_16"/>
    <property type="match status" value="1"/>
</dbReference>
<protein>
    <recommendedName>
        <fullName evidence="4">Nicotinamide N-methyltransferase</fullName>
    </recommendedName>
</protein>
<dbReference type="SUPFAM" id="SSF53335">
    <property type="entry name" value="S-adenosyl-L-methionine-dependent methyltransferases"/>
    <property type="match status" value="1"/>
</dbReference>
<evidence type="ECO:0008006" key="4">
    <source>
        <dbReference type="Google" id="ProtNLM"/>
    </source>
</evidence>
<evidence type="ECO:0000313" key="2">
    <source>
        <dbReference type="EMBL" id="KAL1871759.1"/>
    </source>
</evidence>
<comment type="caution">
    <text evidence="2">The sequence shown here is derived from an EMBL/GenBank/DDBJ whole genome shotgun (WGS) entry which is preliminary data.</text>
</comment>
<dbReference type="EMBL" id="JAVDPF010000026">
    <property type="protein sequence ID" value="KAL1871759.1"/>
    <property type="molecule type" value="Genomic_DNA"/>
</dbReference>
<feature type="compositionally biased region" description="Basic residues" evidence="1">
    <location>
        <begin position="1"/>
        <end position="14"/>
    </location>
</feature>
<sequence>MLHSRLRPLPRRQQRPTEAIPRPDFEEEDGNDYEDPEDLFSAFLPHLFPDDAPSFHGDPGQRLLYSSPLYGDLEIMVPSYPGQSEKRSEEIAAGLSGNNEIEEGRKLFAHFLWSAAMVVAEGIEKDAAAAIDGVQNNGIWTVKGESVLELGAGAALPSLLAVLAGASTVVTSDHPSSPAFAGAINHNITTNIPLNLRDRITAEPHEWGALDTHFARANRGKFSRIIAADCLWMRSQHENLVKTMLWFLSGGGEEQQTSQSSSPETAGYDHQGRVWVVAGFHTGRAIVASFFETAVQLGLEIETIYERDLNSGATSTTAEDGAQPGGVEEVRREWVPVREGEGPENRRRWCVVAVLKRKSGERSTR</sequence>
<reference evidence="2 3" key="1">
    <citation type="journal article" date="2024" name="IMA Fungus">
        <title>IMA Genome - F19 : A genome assembly and annotation guide to empower mycologists, including annotated draft genome sequences of Ceratocystis pirilliformis, Diaporthe australafricana, Fusarium ophioides, Paecilomyces lecythidis, and Sporothrix stenoceras.</title>
        <authorList>
            <person name="Aylward J."/>
            <person name="Wilson A.M."/>
            <person name="Visagie C.M."/>
            <person name="Spraker J."/>
            <person name="Barnes I."/>
            <person name="Buitendag C."/>
            <person name="Ceriani C."/>
            <person name="Del Mar Angel L."/>
            <person name="du Plessis D."/>
            <person name="Fuchs T."/>
            <person name="Gasser K."/>
            <person name="Kramer D."/>
            <person name="Li W."/>
            <person name="Munsamy K."/>
            <person name="Piso A."/>
            <person name="Price J.L."/>
            <person name="Sonnekus B."/>
            <person name="Thomas C."/>
            <person name="van der Nest A."/>
            <person name="van Dijk A."/>
            <person name="van Heerden A."/>
            <person name="van Vuuren N."/>
            <person name="Yilmaz N."/>
            <person name="Duong T.A."/>
            <person name="van der Merwe N.A."/>
            <person name="Wingfield M.J."/>
            <person name="Wingfield B.D."/>
        </authorList>
    </citation>
    <scope>NUCLEOTIDE SEQUENCE [LARGE SCALE GENOMIC DNA]</scope>
    <source>
        <strain evidence="2 3">CMW 18167</strain>
    </source>
</reference>
<dbReference type="Proteomes" id="UP001583193">
    <property type="component" value="Unassembled WGS sequence"/>
</dbReference>
<keyword evidence="3" id="KW-1185">Reference proteome</keyword>
<dbReference type="InterPro" id="IPR029063">
    <property type="entry name" value="SAM-dependent_MTases_sf"/>
</dbReference>
<feature type="compositionally biased region" description="Acidic residues" evidence="1">
    <location>
        <begin position="25"/>
        <end position="36"/>
    </location>
</feature>
<feature type="region of interest" description="Disordered" evidence="1">
    <location>
        <begin position="312"/>
        <end position="338"/>
    </location>
</feature>